<reference evidence="2" key="1">
    <citation type="submission" date="2024-01" db="EMBL/GenBank/DDBJ databases">
        <authorList>
            <person name="Webb A."/>
        </authorList>
    </citation>
    <scope>NUCLEOTIDE SEQUENCE</scope>
    <source>
        <strain evidence="2">Pm1</strain>
    </source>
</reference>
<dbReference type="Proteomes" id="UP001162060">
    <property type="component" value="Unassembled WGS sequence"/>
</dbReference>
<comment type="caution">
    <text evidence="2">The sequence shown here is derived from an EMBL/GenBank/DDBJ whole genome shotgun (WGS) entry which is preliminary data.</text>
</comment>
<dbReference type="EMBL" id="CAKLBY020000227">
    <property type="protein sequence ID" value="CAK7937716.1"/>
    <property type="molecule type" value="Genomic_DNA"/>
</dbReference>
<evidence type="ECO:0000313" key="2">
    <source>
        <dbReference type="EMBL" id="CAK7937716.1"/>
    </source>
</evidence>
<evidence type="ECO:0000256" key="1">
    <source>
        <dbReference type="SAM" id="MobiDB-lite"/>
    </source>
</evidence>
<organism evidence="2 3">
    <name type="scientific">Peronospora matthiolae</name>
    <dbReference type="NCBI Taxonomy" id="2874970"/>
    <lineage>
        <taxon>Eukaryota</taxon>
        <taxon>Sar</taxon>
        <taxon>Stramenopiles</taxon>
        <taxon>Oomycota</taxon>
        <taxon>Peronosporomycetes</taxon>
        <taxon>Peronosporales</taxon>
        <taxon>Peronosporaceae</taxon>
        <taxon>Peronospora</taxon>
    </lineage>
</organism>
<protein>
    <submittedName>
        <fullName evidence="2">Uncharacterized protein</fullName>
    </submittedName>
</protein>
<proteinExistence type="predicted"/>
<sequence length="218" mass="24179">MQYLPAATVSSQTELRSCYDCCMWHRSQHQDASVSPTCRRDVNTVGHDDVMTTTQLSHVLHPTTPAAVSLREVLCYKAKHHVLSAFIEVDDSIFCKGAGESGNSAVFLDGLETLTTLPEYVQHVASFSQTRRGQGLVVEAQSAIPIFSWAVLSNLSNVTCLNIECNNHVTRLQPSSEKQQRESSGSYKQARNDMSGTWCRSFERNSKELQSHQNAITA</sequence>
<gene>
    <name evidence="2" type="ORF">PM001_LOCUS22866</name>
</gene>
<name>A0AAV1USY8_9STRA</name>
<accession>A0AAV1USY8</accession>
<evidence type="ECO:0000313" key="3">
    <source>
        <dbReference type="Proteomes" id="UP001162060"/>
    </source>
</evidence>
<dbReference type="AlphaFoldDB" id="A0AAV1USY8"/>
<feature type="region of interest" description="Disordered" evidence="1">
    <location>
        <begin position="173"/>
        <end position="192"/>
    </location>
</feature>